<proteinExistence type="predicted"/>
<name>A0AAE7MT15_ENTGA</name>
<evidence type="ECO:0000313" key="2">
    <source>
        <dbReference type="Proteomes" id="UP000516696"/>
    </source>
</evidence>
<accession>A0AAE7MT15</accession>
<evidence type="ECO:0000313" key="1">
    <source>
        <dbReference type="EMBL" id="QOG29114.1"/>
    </source>
</evidence>
<dbReference type="AlphaFoldDB" id="A0AAE7MT15"/>
<reference evidence="1 2" key="1">
    <citation type="submission" date="2020-03" db="EMBL/GenBank/DDBJ databases">
        <title>Characterization of ganglioside-mimicking enterococci.</title>
        <authorList>
            <person name="Patry R.T."/>
            <person name="Nothaft H."/>
            <person name="Bridger R."/>
            <person name="Shajahan A."/>
            <person name="Huynh S."/>
            <person name="Sanchez S."/>
            <person name="Azadi P."/>
            <person name="Cooper K."/>
            <person name="Miller W.G."/>
            <person name="Parker C.T."/>
            <person name="Wells L."/>
            <person name="Szymanski C.M."/>
        </authorList>
    </citation>
    <scope>NUCLEOTIDE SEQUENCE [LARGE SCALE GENOMIC DNA]</scope>
    <source>
        <strain evidence="1 2">EGM181</strain>
    </source>
</reference>
<dbReference type="Proteomes" id="UP000516696">
    <property type="component" value="Chromosome"/>
</dbReference>
<sequence length="63" mass="7818">MPYTLEQELLIYYLAKKNVRALHDELNDKKIKLSDRQRDLLLRELQRYQELLYTNRLNRQINI</sequence>
<organism evidence="1 2">
    <name type="scientific">Enterococcus gallinarum</name>
    <dbReference type="NCBI Taxonomy" id="1353"/>
    <lineage>
        <taxon>Bacteria</taxon>
        <taxon>Bacillati</taxon>
        <taxon>Bacillota</taxon>
        <taxon>Bacilli</taxon>
        <taxon>Lactobacillales</taxon>
        <taxon>Enterococcaceae</taxon>
        <taxon>Enterococcus</taxon>
    </lineage>
</organism>
<gene>
    <name evidence="1" type="ORF">EGM181_06785</name>
</gene>
<dbReference type="EMBL" id="CP050485">
    <property type="protein sequence ID" value="QOG29114.1"/>
    <property type="molecule type" value="Genomic_DNA"/>
</dbReference>
<protein>
    <submittedName>
        <fullName evidence="1">Uncharacterized protein</fullName>
    </submittedName>
</protein>